<evidence type="ECO:0000313" key="6">
    <source>
        <dbReference type="Proteomes" id="UP001499882"/>
    </source>
</evidence>
<reference evidence="6" key="1">
    <citation type="journal article" date="2019" name="Int. J. Syst. Evol. Microbiol.">
        <title>The Global Catalogue of Microorganisms (GCM) 10K type strain sequencing project: providing services to taxonomists for standard genome sequencing and annotation.</title>
        <authorList>
            <consortium name="The Broad Institute Genomics Platform"/>
            <consortium name="The Broad Institute Genome Sequencing Center for Infectious Disease"/>
            <person name="Wu L."/>
            <person name="Ma J."/>
        </authorList>
    </citation>
    <scope>NUCLEOTIDE SEQUENCE [LARGE SCALE GENOMIC DNA]</scope>
    <source>
        <strain evidence="6">JCM 18532</strain>
    </source>
</reference>
<gene>
    <name evidence="5" type="ORF">GCM10023350_17170</name>
</gene>
<sequence length="278" mass="29963">MTTENITLDAGARRGTGIQVTGLGKTFRSAGKVRGGRSVTALQDAHLHTDQGSFLALLGPSGCGKSTILRILAGLEEPSSGQALVDGKTPSELRRGSELGIAFQDHALLPWRSVLKNIQLPFEVAGRKADKTYVQELVELVGLTGFEDAKPAQLSGGMRQRVSIARALALKPSVLLLDEPFGALDDMTRQNLNLELLRIWTEKPATTLLVTHGINEAIFLSDQVAVMSPRPGRIKEIIDIDLPRPRTPDMMRSPEFHALADRASELLFGADGRAAAES</sequence>
<dbReference type="PANTHER" id="PTHR42788:SF13">
    <property type="entry name" value="ALIPHATIC SULFONATES IMPORT ATP-BINDING PROTEIN SSUB"/>
    <property type="match status" value="1"/>
</dbReference>
<proteinExistence type="predicted"/>
<protein>
    <submittedName>
        <fullName evidence="5">ABC transporter ATP-binding protein</fullName>
    </submittedName>
</protein>
<keyword evidence="1" id="KW-0813">Transport</keyword>
<comment type="caution">
    <text evidence="5">The sequence shown here is derived from an EMBL/GenBank/DDBJ whole genome shotgun (WGS) entry which is preliminary data.</text>
</comment>
<dbReference type="CDD" id="cd03293">
    <property type="entry name" value="ABC_NrtD_SsuB_transporters"/>
    <property type="match status" value="1"/>
</dbReference>
<dbReference type="InterPro" id="IPR003593">
    <property type="entry name" value="AAA+_ATPase"/>
</dbReference>
<dbReference type="InterPro" id="IPR003439">
    <property type="entry name" value="ABC_transporter-like_ATP-bd"/>
</dbReference>
<evidence type="ECO:0000259" key="4">
    <source>
        <dbReference type="PROSITE" id="PS50893"/>
    </source>
</evidence>
<name>A0ABP8YPY0_9ACTN</name>
<keyword evidence="2" id="KW-0547">Nucleotide-binding</keyword>
<dbReference type="RefSeq" id="WP_345526345.1">
    <property type="nucleotide sequence ID" value="NZ_BAABKN010000011.1"/>
</dbReference>
<keyword evidence="3 5" id="KW-0067">ATP-binding</keyword>
<dbReference type="InterPro" id="IPR027417">
    <property type="entry name" value="P-loop_NTPase"/>
</dbReference>
<dbReference type="EMBL" id="BAABKN010000011">
    <property type="protein sequence ID" value="GAA4734132.1"/>
    <property type="molecule type" value="Genomic_DNA"/>
</dbReference>
<evidence type="ECO:0000256" key="2">
    <source>
        <dbReference type="ARBA" id="ARBA00022741"/>
    </source>
</evidence>
<dbReference type="InterPro" id="IPR050166">
    <property type="entry name" value="ABC_transporter_ATP-bind"/>
</dbReference>
<dbReference type="PANTHER" id="PTHR42788">
    <property type="entry name" value="TAURINE IMPORT ATP-BINDING PROTEIN-RELATED"/>
    <property type="match status" value="1"/>
</dbReference>
<dbReference type="SMART" id="SM00382">
    <property type="entry name" value="AAA"/>
    <property type="match status" value="1"/>
</dbReference>
<keyword evidence="6" id="KW-1185">Reference proteome</keyword>
<dbReference type="GO" id="GO:0005524">
    <property type="term" value="F:ATP binding"/>
    <property type="evidence" value="ECO:0007669"/>
    <property type="project" value="UniProtKB-KW"/>
</dbReference>
<dbReference type="PROSITE" id="PS00211">
    <property type="entry name" value="ABC_TRANSPORTER_1"/>
    <property type="match status" value="1"/>
</dbReference>
<organism evidence="5 6">
    <name type="scientific">Nocardioides endophyticus</name>
    <dbReference type="NCBI Taxonomy" id="1353775"/>
    <lineage>
        <taxon>Bacteria</taxon>
        <taxon>Bacillati</taxon>
        <taxon>Actinomycetota</taxon>
        <taxon>Actinomycetes</taxon>
        <taxon>Propionibacteriales</taxon>
        <taxon>Nocardioidaceae</taxon>
        <taxon>Nocardioides</taxon>
    </lineage>
</organism>
<dbReference type="PROSITE" id="PS50893">
    <property type="entry name" value="ABC_TRANSPORTER_2"/>
    <property type="match status" value="1"/>
</dbReference>
<accession>A0ABP8YPY0</accession>
<dbReference type="Gene3D" id="3.40.50.300">
    <property type="entry name" value="P-loop containing nucleotide triphosphate hydrolases"/>
    <property type="match status" value="1"/>
</dbReference>
<dbReference type="InterPro" id="IPR017871">
    <property type="entry name" value="ABC_transporter-like_CS"/>
</dbReference>
<dbReference type="Pfam" id="PF00005">
    <property type="entry name" value="ABC_tran"/>
    <property type="match status" value="1"/>
</dbReference>
<dbReference type="Proteomes" id="UP001499882">
    <property type="component" value="Unassembled WGS sequence"/>
</dbReference>
<evidence type="ECO:0000256" key="1">
    <source>
        <dbReference type="ARBA" id="ARBA00022448"/>
    </source>
</evidence>
<evidence type="ECO:0000313" key="5">
    <source>
        <dbReference type="EMBL" id="GAA4734132.1"/>
    </source>
</evidence>
<feature type="domain" description="ABC transporter" evidence="4">
    <location>
        <begin position="18"/>
        <end position="254"/>
    </location>
</feature>
<evidence type="ECO:0000256" key="3">
    <source>
        <dbReference type="ARBA" id="ARBA00022840"/>
    </source>
</evidence>
<dbReference type="SUPFAM" id="SSF52540">
    <property type="entry name" value="P-loop containing nucleoside triphosphate hydrolases"/>
    <property type="match status" value="1"/>
</dbReference>